<dbReference type="Pfam" id="PF03629">
    <property type="entry name" value="SASA"/>
    <property type="match status" value="1"/>
</dbReference>
<dbReference type="EMBL" id="JAULBC010000006">
    <property type="protein sequence ID" value="MEX6689298.1"/>
    <property type="molecule type" value="Genomic_DNA"/>
</dbReference>
<feature type="domain" description="Sialate O-acetylesterase" evidence="3">
    <location>
        <begin position="429"/>
        <end position="549"/>
    </location>
</feature>
<dbReference type="InterPro" id="IPR008979">
    <property type="entry name" value="Galactose-bd-like_sf"/>
</dbReference>
<keyword evidence="1" id="KW-0378">Hydrolase</keyword>
<proteinExistence type="predicted"/>
<keyword evidence="5" id="KW-1185">Reference proteome</keyword>
<evidence type="ECO:0000256" key="1">
    <source>
        <dbReference type="ARBA" id="ARBA00022801"/>
    </source>
</evidence>
<gene>
    <name evidence="4" type="ORF">QTN47_17445</name>
</gene>
<evidence type="ECO:0000313" key="4">
    <source>
        <dbReference type="EMBL" id="MEX6689298.1"/>
    </source>
</evidence>
<dbReference type="RefSeq" id="WP_369330706.1">
    <property type="nucleotide sequence ID" value="NZ_JAULBC010000006.1"/>
</dbReference>
<protein>
    <submittedName>
        <fullName evidence="4">Sialate O-acetylesterase</fullName>
    </submittedName>
</protein>
<organism evidence="4 5">
    <name type="scientific">Danxiaibacter flavus</name>
    <dbReference type="NCBI Taxonomy" id="3049108"/>
    <lineage>
        <taxon>Bacteria</taxon>
        <taxon>Pseudomonadati</taxon>
        <taxon>Bacteroidota</taxon>
        <taxon>Chitinophagia</taxon>
        <taxon>Chitinophagales</taxon>
        <taxon>Chitinophagaceae</taxon>
        <taxon>Danxiaibacter</taxon>
    </lineage>
</organism>
<accession>A0ABV3ZL71</accession>
<feature type="signal peptide" evidence="2">
    <location>
        <begin position="1"/>
        <end position="28"/>
    </location>
</feature>
<evidence type="ECO:0000313" key="5">
    <source>
        <dbReference type="Proteomes" id="UP001560573"/>
    </source>
</evidence>
<dbReference type="Gene3D" id="3.40.50.1110">
    <property type="entry name" value="SGNH hydrolase"/>
    <property type="match status" value="2"/>
</dbReference>
<dbReference type="SUPFAM" id="SSF49785">
    <property type="entry name" value="Galactose-binding domain-like"/>
    <property type="match status" value="1"/>
</dbReference>
<feature type="chain" id="PRO_5045415088" evidence="2">
    <location>
        <begin position="29"/>
        <end position="670"/>
    </location>
</feature>
<evidence type="ECO:0000256" key="2">
    <source>
        <dbReference type="SAM" id="SignalP"/>
    </source>
</evidence>
<dbReference type="InterPro" id="IPR005181">
    <property type="entry name" value="SASA"/>
</dbReference>
<dbReference type="PANTHER" id="PTHR22901">
    <property type="entry name" value="SIALATE O-ACETYLESTERASE"/>
    <property type="match status" value="1"/>
</dbReference>
<reference evidence="4 5" key="1">
    <citation type="submission" date="2023-07" db="EMBL/GenBank/DDBJ databases">
        <authorList>
            <person name="Lian W.-H."/>
        </authorList>
    </citation>
    <scope>NUCLEOTIDE SEQUENCE [LARGE SCALE GENOMIC DNA]</scope>
    <source>
        <strain evidence="4 5">SYSU DXS3180</strain>
    </source>
</reference>
<dbReference type="InterPro" id="IPR039329">
    <property type="entry name" value="SIAE"/>
</dbReference>
<name>A0ABV3ZL71_9BACT</name>
<dbReference type="PANTHER" id="PTHR22901:SF0">
    <property type="entry name" value="SIALATE O-ACETYLESTERASE"/>
    <property type="match status" value="1"/>
</dbReference>
<dbReference type="InterPro" id="IPR036514">
    <property type="entry name" value="SGNH_hydro_sf"/>
</dbReference>
<dbReference type="Proteomes" id="UP001560573">
    <property type="component" value="Unassembled WGS sequence"/>
</dbReference>
<comment type="caution">
    <text evidence="4">The sequence shown here is derived from an EMBL/GenBank/DDBJ whole genome shotgun (WGS) entry which is preliminary data.</text>
</comment>
<evidence type="ECO:0000259" key="3">
    <source>
        <dbReference type="Pfam" id="PF03629"/>
    </source>
</evidence>
<sequence>MVSFKTISSGCCFLLCLFTLTISNNVNAQPVQLPHFFSSNMVLQRQKPIVIWGTARANYVFQIAFAGKNSKVVTGKDGKWQAVFPAMPAGGPYDLVINADSSYTLRNIMIGDVWLCSGQSNMEWIMLKTFNAPYELQHAGYPAIRFITVPKNVSAVPKDDIDRAEWKISTPATAYECSAVAFFFAKRLYEKYKVPIGIIHSSWGGTPIEAWTGFDSIASQPGFKEKAAVVSKQNAEGKTVQALQALYADSLKQYQSALQMLDRGYVEKWYGAGLNPSNWGKISLPALFTDTLTSYKGSIWLRRSFYVPPMLAGKDLILNLETLNERDITWFNGIVAGSTSWAPGRRTYRIPKAFVHEGENNIAIRLENFEKISGFQSKNAADLRIEPLVASDRSIVIPLAGEWRYATGLSLDKYPHQVTAPPLSYQLAALYNAMIAPFKDLGLKGFTWYQGEANAGRAFQYRKLLPLMINNWRQQFNQGDLPFLYVQLAGFGKLTGDPVESEWAELREAQEKTLSLANTGMAVTVDAGNPYDVHPTDKQTVGKRLAAAAEKMAYGDTALQISPLYQSCRIQNDTIYIKVNNVRNGLIARGAMAKGFSIAGSDHRFVWADAVIRNNEIVVWNKSVSNPLAVRYAWTGSPVESNGANIYNKEGFPLSPFRTDDWKGITEDRK</sequence>
<dbReference type="SUPFAM" id="SSF52266">
    <property type="entry name" value="SGNH hydrolase"/>
    <property type="match status" value="1"/>
</dbReference>
<keyword evidence="2" id="KW-0732">Signal</keyword>